<dbReference type="AlphaFoldDB" id="A0A9P3HK52"/>
<sequence>MTATQSQSNSTEPIDLGNGLIMRWSTAADIDNLAKLLSESFRWLGIGDPLPKDAIPPPNEFIKSATSLLMSGKSVAMSEYDYALVEDTQRGKGANPVVACVCLHHVKAYYGSVDVTFGKPELVATDPDYRNQGLVRKLMLQMIHPKSDARGHVLQVIPGISHFYRQFGYEYGLCTYTGFDIESSDVLPPLDKTKYSTEPYTLREATISDLPLLNRLSTPQARHANAVVGQYYTPEFWQYVVHDVHQINKSRFLGDRDTRIIVETATGREVGFTNTSTVFFGHRLQAMALEEDATYLDVAYPVLRQLFDIAKERRAKTIKNRPVLPPSHSSTETKEDKEATTTAETASEKTAAAPEPRLSMNLNLHEKHPLVVLLGRKAKQDPEEINPGFRLYTRIGSYPSFILKVAPELEARLAASALAGISGRLRLDFFRSVEGCAAKGLEVFIEKGKITQAQGWTNPGPEKLLEERMKWKAAGNEPKVYDAAFPPLVFTMLLTGRQSLKDLYLAYGDVDIWGHETRLLLNTLFPKGEHFLDLFCW</sequence>
<dbReference type="InterPro" id="IPR016181">
    <property type="entry name" value="Acyl_CoA_acyltransferase"/>
</dbReference>
<comment type="caution">
    <text evidence="2">The sequence shown here is derived from an EMBL/GenBank/DDBJ whole genome shotgun (WGS) entry which is preliminary data.</text>
</comment>
<organism evidence="2 3">
    <name type="scientific">Entomortierella parvispora</name>
    <dbReference type="NCBI Taxonomy" id="205924"/>
    <lineage>
        <taxon>Eukaryota</taxon>
        <taxon>Fungi</taxon>
        <taxon>Fungi incertae sedis</taxon>
        <taxon>Mucoromycota</taxon>
        <taxon>Mortierellomycotina</taxon>
        <taxon>Mortierellomycetes</taxon>
        <taxon>Mortierellales</taxon>
        <taxon>Mortierellaceae</taxon>
        <taxon>Entomortierella</taxon>
    </lineage>
</organism>
<evidence type="ECO:0000256" key="1">
    <source>
        <dbReference type="SAM" id="MobiDB-lite"/>
    </source>
</evidence>
<dbReference type="Proteomes" id="UP000827284">
    <property type="component" value="Unassembled WGS sequence"/>
</dbReference>
<dbReference type="EMBL" id="BQFW01000014">
    <property type="protein sequence ID" value="GJJ77732.1"/>
    <property type="molecule type" value="Genomic_DNA"/>
</dbReference>
<feature type="region of interest" description="Disordered" evidence="1">
    <location>
        <begin position="319"/>
        <end position="356"/>
    </location>
</feature>
<evidence type="ECO:0008006" key="4">
    <source>
        <dbReference type="Google" id="ProtNLM"/>
    </source>
</evidence>
<evidence type="ECO:0000313" key="2">
    <source>
        <dbReference type="EMBL" id="GJJ77732.1"/>
    </source>
</evidence>
<gene>
    <name evidence="2" type="ORF">EMPS_10091</name>
</gene>
<name>A0A9P3HK52_9FUNG</name>
<dbReference type="Gene3D" id="3.40.630.30">
    <property type="match status" value="1"/>
</dbReference>
<dbReference type="SUPFAM" id="SSF55729">
    <property type="entry name" value="Acyl-CoA N-acyltransferases (Nat)"/>
    <property type="match status" value="1"/>
</dbReference>
<reference evidence="2" key="1">
    <citation type="submission" date="2021-11" db="EMBL/GenBank/DDBJ databases">
        <authorList>
            <person name="Herlambang A."/>
            <person name="Guo Y."/>
            <person name="Takashima Y."/>
            <person name="Nishizawa T."/>
        </authorList>
    </citation>
    <scope>NUCLEOTIDE SEQUENCE</scope>
    <source>
        <strain evidence="2">E1425</strain>
    </source>
</reference>
<evidence type="ECO:0000313" key="3">
    <source>
        <dbReference type="Proteomes" id="UP000827284"/>
    </source>
</evidence>
<accession>A0A9P3HK52</accession>
<feature type="compositionally biased region" description="Low complexity" evidence="1">
    <location>
        <begin position="340"/>
        <end position="353"/>
    </location>
</feature>
<dbReference type="OrthoDB" id="2321175at2759"/>
<proteinExistence type="predicted"/>
<keyword evidence="3" id="KW-1185">Reference proteome</keyword>
<dbReference type="Pfam" id="PF13527">
    <property type="entry name" value="Acetyltransf_9"/>
    <property type="match status" value="1"/>
</dbReference>
<reference evidence="2" key="2">
    <citation type="journal article" date="2022" name="Microbiol. Resour. Announc.">
        <title>Whole-Genome Sequence of Entomortierella parvispora E1425, a Mucoromycotan Fungus Associated with Burkholderiaceae-Related Endosymbiotic Bacteria.</title>
        <authorList>
            <person name="Herlambang A."/>
            <person name="Guo Y."/>
            <person name="Takashima Y."/>
            <person name="Narisawa K."/>
            <person name="Ohta H."/>
            <person name="Nishizawa T."/>
        </authorList>
    </citation>
    <scope>NUCLEOTIDE SEQUENCE</scope>
    <source>
        <strain evidence="2">E1425</strain>
    </source>
</reference>
<protein>
    <recommendedName>
        <fullName evidence="4">N-acetyltransferase domain-containing protein</fullName>
    </recommendedName>
</protein>